<dbReference type="PRINTS" id="PR00038">
    <property type="entry name" value="HTHLUXR"/>
</dbReference>
<dbReference type="PROSITE" id="PS50043">
    <property type="entry name" value="HTH_LUXR_2"/>
    <property type="match status" value="1"/>
</dbReference>
<feature type="domain" description="Response regulatory" evidence="7">
    <location>
        <begin position="5"/>
        <end position="121"/>
    </location>
</feature>
<feature type="domain" description="HTH luxR-type" evidence="6">
    <location>
        <begin position="143"/>
        <end position="208"/>
    </location>
</feature>
<dbReference type="RefSeq" id="WP_119753395.1">
    <property type="nucleotide sequence ID" value="NZ_CP032382.1"/>
</dbReference>
<sequence length="211" mass="23520">MNKIRLLLADDHPLIRAGFKSMLVKNEHFEIVGEAENGTDLLTLTDELSPDMILTDISMPGMNGLEALQKVKKQYPAIKCIVLTMHEEREYIMNALKTGAEGYLLKSIEGPELEKAILVVFHGGKYFSPLITSILADSVARPELPEVGDITPREKEVLELVAQGKSTKQIADLLGISIRTVESHRINMLKKMKVNNTAELIRKAIEMKILS</sequence>
<evidence type="ECO:0000256" key="5">
    <source>
        <dbReference type="PROSITE-ProRule" id="PRU00169"/>
    </source>
</evidence>
<dbReference type="GO" id="GO:0000160">
    <property type="term" value="P:phosphorelay signal transduction system"/>
    <property type="evidence" value="ECO:0007669"/>
    <property type="project" value="InterPro"/>
</dbReference>
<keyword evidence="9" id="KW-1185">Reference proteome</keyword>
<feature type="modified residue" description="4-aspartylphosphate" evidence="5">
    <location>
        <position position="56"/>
    </location>
</feature>
<dbReference type="SMART" id="SM00448">
    <property type="entry name" value="REC"/>
    <property type="match status" value="1"/>
</dbReference>
<organism evidence="8 9">
    <name type="scientific">Chryseolinea soli</name>
    <dbReference type="NCBI Taxonomy" id="2321403"/>
    <lineage>
        <taxon>Bacteria</taxon>
        <taxon>Pseudomonadati</taxon>
        <taxon>Bacteroidota</taxon>
        <taxon>Cytophagia</taxon>
        <taxon>Cytophagales</taxon>
        <taxon>Fulvivirgaceae</taxon>
        <taxon>Chryseolinea</taxon>
    </lineage>
</organism>
<dbReference type="InterPro" id="IPR000792">
    <property type="entry name" value="Tscrpt_reg_LuxR_C"/>
</dbReference>
<evidence type="ECO:0000313" key="9">
    <source>
        <dbReference type="Proteomes" id="UP000266183"/>
    </source>
</evidence>
<dbReference type="Proteomes" id="UP000266183">
    <property type="component" value="Chromosome"/>
</dbReference>
<keyword evidence="3 8" id="KW-0238">DNA-binding</keyword>
<dbReference type="SMART" id="SM00421">
    <property type="entry name" value="HTH_LUXR"/>
    <property type="match status" value="1"/>
</dbReference>
<evidence type="ECO:0000256" key="2">
    <source>
        <dbReference type="ARBA" id="ARBA00023015"/>
    </source>
</evidence>
<evidence type="ECO:0000313" key="8">
    <source>
        <dbReference type="EMBL" id="AYB30088.1"/>
    </source>
</evidence>
<dbReference type="InterPro" id="IPR058245">
    <property type="entry name" value="NreC/VraR/RcsB-like_REC"/>
</dbReference>
<keyword evidence="1 5" id="KW-0597">Phosphoprotein</keyword>
<dbReference type="PANTHER" id="PTHR43214">
    <property type="entry name" value="TWO-COMPONENT RESPONSE REGULATOR"/>
    <property type="match status" value="1"/>
</dbReference>
<protein>
    <submittedName>
        <fullName evidence="8">DNA-binding response regulator</fullName>
    </submittedName>
</protein>
<dbReference type="OrthoDB" id="9797341at2"/>
<dbReference type="InterPro" id="IPR001789">
    <property type="entry name" value="Sig_transdc_resp-reg_receiver"/>
</dbReference>
<dbReference type="Pfam" id="PF00196">
    <property type="entry name" value="GerE"/>
    <property type="match status" value="1"/>
</dbReference>
<accession>A0A385SM52</accession>
<dbReference type="Pfam" id="PF00072">
    <property type="entry name" value="Response_reg"/>
    <property type="match status" value="1"/>
</dbReference>
<dbReference type="SUPFAM" id="SSF46894">
    <property type="entry name" value="C-terminal effector domain of the bipartite response regulators"/>
    <property type="match status" value="1"/>
</dbReference>
<dbReference type="PROSITE" id="PS00622">
    <property type="entry name" value="HTH_LUXR_1"/>
    <property type="match status" value="1"/>
</dbReference>
<evidence type="ECO:0000259" key="7">
    <source>
        <dbReference type="PROSITE" id="PS50110"/>
    </source>
</evidence>
<evidence type="ECO:0000259" key="6">
    <source>
        <dbReference type="PROSITE" id="PS50043"/>
    </source>
</evidence>
<dbReference type="EMBL" id="CP032382">
    <property type="protein sequence ID" value="AYB30088.1"/>
    <property type="molecule type" value="Genomic_DNA"/>
</dbReference>
<dbReference type="CDD" id="cd17535">
    <property type="entry name" value="REC_NarL-like"/>
    <property type="match status" value="1"/>
</dbReference>
<keyword evidence="4" id="KW-0804">Transcription</keyword>
<name>A0A385SM52_9BACT</name>
<dbReference type="GO" id="GO:0003677">
    <property type="term" value="F:DNA binding"/>
    <property type="evidence" value="ECO:0007669"/>
    <property type="project" value="UniProtKB-KW"/>
</dbReference>
<dbReference type="InterPro" id="IPR039420">
    <property type="entry name" value="WalR-like"/>
</dbReference>
<dbReference type="PANTHER" id="PTHR43214:SF41">
    <property type="entry name" value="NITRATE_NITRITE RESPONSE REGULATOR PROTEIN NARP"/>
    <property type="match status" value="1"/>
</dbReference>
<evidence type="ECO:0000256" key="1">
    <source>
        <dbReference type="ARBA" id="ARBA00022553"/>
    </source>
</evidence>
<keyword evidence="2" id="KW-0805">Transcription regulation</keyword>
<dbReference type="CDD" id="cd06170">
    <property type="entry name" value="LuxR_C_like"/>
    <property type="match status" value="1"/>
</dbReference>
<proteinExistence type="predicted"/>
<dbReference type="SUPFAM" id="SSF52172">
    <property type="entry name" value="CheY-like"/>
    <property type="match status" value="1"/>
</dbReference>
<dbReference type="PROSITE" id="PS50110">
    <property type="entry name" value="RESPONSE_REGULATORY"/>
    <property type="match status" value="1"/>
</dbReference>
<gene>
    <name evidence="8" type="ORF">D4L85_05625</name>
</gene>
<evidence type="ECO:0000256" key="3">
    <source>
        <dbReference type="ARBA" id="ARBA00023125"/>
    </source>
</evidence>
<evidence type="ECO:0000256" key="4">
    <source>
        <dbReference type="ARBA" id="ARBA00023163"/>
    </source>
</evidence>
<dbReference type="AlphaFoldDB" id="A0A385SM52"/>
<dbReference type="GO" id="GO:0006355">
    <property type="term" value="P:regulation of DNA-templated transcription"/>
    <property type="evidence" value="ECO:0007669"/>
    <property type="project" value="InterPro"/>
</dbReference>
<dbReference type="InterPro" id="IPR016032">
    <property type="entry name" value="Sig_transdc_resp-reg_C-effctor"/>
</dbReference>
<dbReference type="InterPro" id="IPR011006">
    <property type="entry name" value="CheY-like_superfamily"/>
</dbReference>
<dbReference type="Gene3D" id="3.40.50.2300">
    <property type="match status" value="1"/>
</dbReference>
<dbReference type="KEGG" id="chk:D4L85_05625"/>
<reference evidence="9" key="1">
    <citation type="submission" date="2018-09" db="EMBL/GenBank/DDBJ databases">
        <title>Chryseolinea sp. KIS68-18 isolated from soil.</title>
        <authorList>
            <person name="Weon H.-Y."/>
            <person name="Kwon S.-W."/>
            <person name="Lee S.A."/>
        </authorList>
    </citation>
    <scope>NUCLEOTIDE SEQUENCE [LARGE SCALE GENOMIC DNA]</scope>
    <source>
        <strain evidence="9">KIS68-18</strain>
    </source>
</reference>